<keyword evidence="2" id="KW-1185">Reference proteome</keyword>
<organism evidence="1 2">
    <name type="scientific">Colletotrichum zoysiae</name>
    <dbReference type="NCBI Taxonomy" id="1216348"/>
    <lineage>
        <taxon>Eukaryota</taxon>
        <taxon>Fungi</taxon>
        <taxon>Dikarya</taxon>
        <taxon>Ascomycota</taxon>
        <taxon>Pezizomycotina</taxon>
        <taxon>Sordariomycetes</taxon>
        <taxon>Hypocreomycetidae</taxon>
        <taxon>Glomerellales</taxon>
        <taxon>Glomerellaceae</taxon>
        <taxon>Colletotrichum</taxon>
        <taxon>Colletotrichum graminicola species complex</taxon>
    </lineage>
</organism>
<protein>
    <submittedName>
        <fullName evidence="1">Uncharacterized protein</fullName>
    </submittedName>
</protein>
<dbReference type="EMBL" id="MU842937">
    <property type="protein sequence ID" value="KAK2025421.1"/>
    <property type="molecule type" value="Genomic_DNA"/>
</dbReference>
<reference evidence="1" key="1">
    <citation type="submission" date="2021-06" db="EMBL/GenBank/DDBJ databases">
        <title>Comparative genomics, transcriptomics and evolutionary studies reveal genomic signatures of adaptation to plant cell wall in hemibiotrophic fungi.</title>
        <authorList>
            <consortium name="DOE Joint Genome Institute"/>
            <person name="Baroncelli R."/>
            <person name="Diaz J.F."/>
            <person name="Benocci T."/>
            <person name="Peng M."/>
            <person name="Battaglia E."/>
            <person name="Haridas S."/>
            <person name="Andreopoulos W."/>
            <person name="Labutti K."/>
            <person name="Pangilinan J."/>
            <person name="Floch G.L."/>
            <person name="Makela M.R."/>
            <person name="Henrissat B."/>
            <person name="Grigoriev I.V."/>
            <person name="Crouch J.A."/>
            <person name="De Vries R.P."/>
            <person name="Sukno S.A."/>
            <person name="Thon M.R."/>
        </authorList>
    </citation>
    <scope>NUCLEOTIDE SEQUENCE</scope>
    <source>
        <strain evidence="1">MAFF235873</strain>
    </source>
</reference>
<proteinExistence type="predicted"/>
<name>A0AAD9LWZ0_9PEZI</name>
<gene>
    <name evidence="1" type="ORF">LX32DRAFT_642690</name>
</gene>
<feature type="non-terminal residue" evidence="1">
    <location>
        <position position="1"/>
    </location>
</feature>
<comment type="caution">
    <text evidence="1">The sequence shown here is derived from an EMBL/GenBank/DDBJ whole genome shotgun (WGS) entry which is preliminary data.</text>
</comment>
<sequence>GLPQAEGHSAPQAAYRDFIQTSPKAAKLSFQAIINRKFNSLSLTKRVTVRTFGLELLAKDQPNDNVQHQILGFKDQPEFINQLRSPHLEDLPYYNDVIKAIL</sequence>
<dbReference type="Proteomes" id="UP001232148">
    <property type="component" value="Unassembled WGS sequence"/>
</dbReference>
<evidence type="ECO:0000313" key="2">
    <source>
        <dbReference type="Proteomes" id="UP001232148"/>
    </source>
</evidence>
<accession>A0AAD9LWZ0</accession>
<dbReference type="AlphaFoldDB" id="A0AAD9LWZ0"/>
<evidence type="ECO:0000313" key="1">
    <source>
        <dbReference type="EMBL" id="KAK2025421.1"/>
    </source>
</evidence>